<name>A0A1W1CBJ4_9ZZZZ</name>
<proteinExistence type="predicted"/>
<gene>
    <name evidence="1" type="ORF">MNB_SV-9-353</name>
</gene>
<sequence length="44" mass="5149">MDKFNQKIEKLSEDEYVNNLMLYGSCQTLISSKAEWIGNYSNSR</sequence>
<reference evidence="1" key="1">
    <citation type="submission" date="2016-10" db="EMBL/GenBank/DDBJ databases">
        <authorList>
            <person name="de Groot N.N."/>
        </authorList>
    </citation>
    <scope>NUCLEOTIDE SEQUENCE</scope>
</reference>
<evidence type="ECO:0000313" key="1">
    <source>
        <dbReference type="EMBL" id="SFV63156.1"/>
    </source>
</evidence>
<dbReference type="EMBL" id="FPHG01000060">
    <property type="protein sequence ID" value="SFV63156.1"/>
    <property type="molecule type" value="Genomic_DNA"/>
</dbReference>
<dbReference type="AlphaFoldDB" id="A0A1W1CBJ4"/>
<organism evidence="1">
    <name type="scientific">hydrothermal vent metagenome</name>
    <dbReference type="NCBI Taxonomy" id="652676"/>
    <lineage>
        <taxon>unclassified sequences</taxon>
        <taxon>metagenomes</taxon>
        <taxon>ecological metagenomes</taxon>
    </lineage>
</organism>
<protein>
    <submittedName>
        <fullName evidence="1">Uncharacterized protein</fullName>
    </submittedName>
</protein>
<accession>A0A1W1CBJ4</accession>